<keyword evidence="8" id="KW-1185">Reference proteome</keyword>
<name>A0A8J4VBU1_9ROSI</name>
<dbReference type="PANTHER" id="PTHR31899:SF9">
    <property type="entry name" value="BETA-CAROTENE 3-HYDROXYLASE 1, CHLOROPLASTIC"/>
    <property type="match status" value="1"/>
</dbReference>
<dbReference type="GO" id="GO:0016119">
    <property type="term" value="P:carotene metabolic process"/>
    <property type="evidence" value="ECO:0007669"/>
    <property type="project" value="TreeGrafter"/>
</dbReference>
<keyword evidence="6" id="KW-0472">Membrane</keyword>
<evidence type="ECO:0000256" key="2">
    <source>
        <dbReference type="ARBA" id="ARBA00009324"/>
    </source>
</evidence>
<evidence type="ECO:0000256" key="6">
    <source>
        <dbReference type="SAM" id="Phobius"/>
    </source>
</evidence>
<proteinExistence type="inferred from homology"/>
<dbReference type="InterPro" id="IPR045019">
    <property type="entry name" value="BETA-OHASE-like"/>
</dbReference>
<organism evidence="7 8">
    <name type="scientific">Castanea mollissima</name>
    <name type="common">Chinese chestnut</name>
    <dbReference type="NCBI Taxonomy" id="60419"/>
    <lineage>
        <taxon>Eukaryota</taxon>
        <taxon>Viridiplantae</taxon>
        <taxon>Streptophyta</taxon>
        <taxon>Embryophyta</taxon>
        <taxon>Tracheophyta</taxon>
        <taxon>Spermatophyta</taxon>
        <taxon>Magnoliopsida</taxon>
        <taxon>eudicotyledons</taxon>
        <taxon>Gunneridae</taxon>
        <taxon>Pentapetalae</taxon>
        <taxon>rosids</taxon>
        <taxon>fabids</taxon>
        <taxon>Fagales</taxon>
        <taxon>Fagaceae</taxon>
        <taxon>Castanea</taxon>
    </lineage>
</organism>
<keyword evidence="4" id="KW-0560">Oxidoreductase</keyword>
<dbReference type="PANTHER" id="PTHR31899">
    <property type="entry name" value="BETA-CAROTENE 3-HYDROXYLASE 1, CHLOROPLASTIC"/>
    <property type="match status" value="1"/>
</dbReference>
<comment type="subcellular location">
    <subcellularLocation>
        <location evidence="1">Plastid</location>
        <location evidence="1">Chloroplast membrane</location>
        <topology evidence="1">Multi-pass membrane protein</topology>
    </subcellularLocation>
</comment>
<evidence type="ECO:0000256" key="4">
    <source>
        <dbReference type="ARBA" id="ARBA00023002"/>
    </source>
</evidence>
<gene>
    <name evidence="7" type="ORF">CMV_022221</name>
</gene>
<protein>
    <recommendedName>
        <fullName evidence="5">beta-carotene 3-hydroxylase</fullName>
        <ecNumber evidence="5">1.14.15.24</ecNumber>
    </recommendedName>
</protein>
<evidence type="ECO:0000313" key="7">
    <source>
        <dbReference type="EMBL" id="KAF3952197.1"/>
    </source>
</evidence>
<dbReference type="GO" id="GO:0031969">
    <property type="term" value="C:chloroplast membrane"/>
    <property type="evidence" value="ECO:0007669"/>
    <property type="project" value="UniProtKB-SubCell"/>
</dbReference>
<dbReference type="OrthoDB" id="9990796at2759"/>
<keyword evidence="3" id="KW-0125">Carotenoid biosynthesis</keyword>
<accession>A0A8J4VBU1</accession>
<comment type="similarity">
    <text evidence="2">Belongs to the sterol desaturase family.</text>
</comment>
<evidence type="ECO:0000256" key="3">
    <source>
        <dbReference type="ARBA" id="ARBA00022746"/>
    </source>
</evidence>
<dbReference type="Proteomes" id="UP000737018">
    <property type="component" value="Unassembled WGS sequence"/>
</dbReference>
<keyword evidence="6" id="KW-1133">Transmembrane helix</keyword>
<keyword evidence="6" id="KW-0812">Transmembrane</keyword>
<sequence length="259" mass="29352">MATGVSITSSSIAHHFKRKTYYQVPKPFSKSFPSSLKATLFRRKSFSLRLCLAKEEINTEISQVQKENAVQYVDNDIGNEVTTTSRVVSERLARKTSERYTYLVAAIMSSFGITSMVAISVYYRFSLQMEGGEIPLVEMFSTFALSVGAAVGMEYWARWAHRALWHASLWPMHEGLGLTMYGMAYMFVHDGLVHRRFPVGPIANVPYLQRVASAHQLHHSDKFDGVPYGLFLGPKELEKVGGTEELEKEIQRRTRQSKV</sequence>
<evidence type="ECO:0000256" key="5">
    <source>
        <dbReference type="ARBA" id="ARBA00026097"/>
    </source>
</evidence>
<evidence type="ECO:0000256" key="1">
    <source>
        <dbReference type="ARBA" id="ARBA00004508"/>
    </source>
</evidence>
<feature type="transmembrane region" description="Helical" evidence="6">
    <location>
        <begin position="100"/>
        <end position="123"/>
    </location>
</feature>
<dbReference type="AlphaFoldDB" id="A0A8J4VBU1"/>
<dbReference type="GO" id="GO:0010291">
    <property type="term" value="F:beta-carotene 3-hydroxylase activity"/>
    <property type="evidence" value="ECO:0007669"/>
    <property type="project" value="UniProtKB-EC"/>
</dbReference>
<dbReference type="EMBL" id="JRKL02004606">
    <property type="protein sequence ID" value="KAF3952197.1"/>
    <property type="molecule type" value="Genomic_DNA"/>
</dbReference>
<evidence type="ECO:0000313" key="8">
    <source>
        <dbReference type="Proteomes" id="UP000737018"/>
    </source>
</evidence>
<reference evidence="7" key="1">
    <citation type="submission" date="2020-03" db="EMBL/GenBank/DDBJ databases">
        <title>Castanea mollissima Vanexum genome sequencing.</title>
        <authorList>
            <person name="Staton M."/>
        </authorList>
    </citation>
    <scope>NUCLEOTIDE SEQUENCE</scope>
    <source>
        <tissue evidence="7">Leaf</tissue>
    </source>
</reference>
<comment type="caution">
    <text evidence="7">The sequence shown here is derived from an EMBL/GenBank/DDBJ whole genome shotgun (WGS) entry which is preliminary data.</text>
</comment>
<dbReference type="GO" id="GO:0016123">
    <property type="term" value="P:xanthophyll biosynthetic process"/>
    <property type="evidence" value="ECO:0007669"/>
    <property type="project" value="TreeGrafter"/>
</dbReference>
<feature type="transmembrane region" description="Helical" evidence="6">
    <location>
        <begin position="135"/>
        <end position="157"/>
    </location>
</feature>
<dbReference type="EC" id="1.14.15.24" evidence="5"/>